<name>A0A2S8SNL3_9BACT</name>
<gene>
    <name evidence="1" type="ORF">B1R32_1431</name>
</gene>
<protein>
    <recommendedName>
        <fullName evidence="3">Transposase DDE domain-containing protein</fullName>
    </recommendedName>
</protein>
<dbReference type="RefSeq" id="WP_106381441.1">
    <property type="nucleotide sequence ID" value="NZ_NIGF01000043.1"/>
</dbReference>
<dbReference type="Proteomes" id="UP000237684">
    <property type="component" value="Unassembled WGS sequence"/>
</dbReference>
<dbReference type="AlphaFoldDB" id="A0A2S8SNL3"/>
<evidence type="ECO:0008006" key="3">
    <source>
        <dbReference type="Google" id="ProtNLM"/>
    </source>
</evidence>
<dbReference type="EMBL" id="NIGF01000043">
    <property type="protein sequence ID" value="PQV62382.1"/>
    <property type="molecule type" value="Genomic_DNA"/>
</dbReference>
<proteinExistence type="predicted"/>
<evidence type="ECO:0000313" key="1">
    <source>
        <dbReference type="EMBL" id="PQV62382.1"/>
    </source>
</evidence>
<keyword evidence="2" id="KW-1185">Reference proteome</keyword>
<dbReference type="InParanoid" id="A0A2S8SNL3"/>
<comment type="caution">
    <text evidence="1">The sequence shown here is derived from an EMBL/GenBank/DDBJ whole genome shotgun (WGS) entry which is preliminary data.</text>
</comment>
<organism evidence="1 2">
    <name type="scientific">Abditibacterium utsteinense</name>
    <dbReference type="NCBI Taxonomy" id="1960156"/>
    <lineage>
        <taxon>Bacteria</taxon>
        <taxon>Pseudomonadati</taxon>
        <taxon>Abditibacteriota</taxon>
        <taxon>Abditibacteriia</taxon>
        <taxon>Abditibacteriales</taxon>
        <taxon>Abditibacteriaceae</taxon>
        <taxon>Abditibacterium</taxon>
    </lineage>
</organism>
<accession>A0A2S8SNL3</accession>
<evidence type="ECO:0000313" key="2">
    <source>
        <dbReference type="Proteomes" id="UP000237684"/>
    </source>
</evidence>
<dbReference type="OrthoDB" id="706456at2"/>
<reference evidence="1 2" key="1">
    <citation type="journal article" date="2018" name="Syst. Appl. Microbiol.">
        <title>Abditibacterium utsteinense sp. nov., the first cultivated member of candidate phylum FBP, isolated from ice-free Antarctic soil samples.</title>
        <authorList>
            <person name="Tahon G."/>
            <person name="Tytgat B."/>
            <person name="Lebbe L."/>
            <person name="Carlier A."/>
            <person name="Willems A."/>
        </authorList>
    </citation>
    <scope>NUCLEOTIDE SEQUENCE [LARGE SCALE GENOMIC DNA]</scope>
    <source>
        <strain evidence="1 2">LMG 29911</strain>
    </source>
</reference>
<sequence length="154" mass="17565">MTACDFTVELFCRVDDALPNHPKHVLASLAPSEVVTLGLLQVLRGEGQRAFYRWVQKELKNLFPRLPERTRLFRLLQQHAPATQHFLAQPSLFCVCDTYGIELIHPLREGRSERQIGRKGKSNRRWIVGAKCFVLCNDAGQIVEWECGDLPPGK</sequence>